<sequence>MKSSNVLLDNEMESRVLDFEMARLISALMARLISALDTHLSVSTLAGTPGYVPPEYYQSFRCTAKGEVYSFGVVMLELLNGERPGDKEDFGDTNLVGWAMIKVHEGKQMEVINTDLLLEIQGGTNEAELKEVIGTYRQLI</sequence>
<dbReference type="GO" id="GO:0016020">
    <property type="term" value="C:membrane"/>
    <property type="evidence" value="ECO:0000318"/>
    <property type="project" value="GO_Central"/>
</dbReference>
<dbReference type="InterPro" id="IPR000719">
    <property type="entry name" value="Prot_kinase_dom"/>
</dbReference>
<dbReference type="AlphaFoldDB" id="A0A072UG95"/>
<feature type="domain" description="Protein kinase" evidence="1">
    <location>
        <begin position="1"/>
        <end position="140"/>
    </location>
</feature>
<evidence type="ECO:0000313" key="4">
    <source>
        <dbReference type="Proteomes" id="UP000002051"/>
    </source>
</evidence>
<dbReference type="InterPro" id="IPR011009">
    <property type="entry name" value="Kinase-like_dom_sf"/>
</dbReference>
<reference evidence="2 4" key="1">
    <citation type="journal article" date="2011" name="Nature">
        <title>The Medicago genome provides insight into the evolution of rhizobial symbioses.</title>
        <authorList>
            <person name="Young N.D."/>
            <person name="Debelle F."/>
            <person name="Oldroyd G.E."/>
            <person name="Geurts R."/>
            <person name="Cannon S.B."/>
            <person name="Udvardi M.K."/>
            <person name="Benedito V.A."/>
            <person name="Mayer K.F."/>
            <person name="Gouzy J."/>
            <person name="Schoof H."/>
            <person name="Van de Peer Y."/>
            <person name="Proost S."/>
            <person name="Cook D.R."/>
            <person name="Meyers B.C."/>
            <person name="Spannagl M."/>
            <person name="Cheung F."/>
            <person name="De Mita S."/>
            <person name="Krishnakumar V."/>
            <person name="Gundlach H."/>
            <person name="Zhou S."/>
            <person name="Mudge J."/>
            <person name="Bharti A.K."/>
            <person name="Murray J.D."/>
            <person name="Naoumkina M.A."/>
            <person name="Rosen B."/>
            <person name="Silverstein K.A."/>
            <person name="Tang H."/>
            <person name="Rombauts S."/>
            <person name="Zhao P.X."/>
            <person name="Zhou P."/>
            <person name="Barbe V."/>
            <person name="Bardou P."/>
            <person name="Bechner M."/>
            <person name="Bellec A."/>
            <person name="Berger A."/>
            <person name="Berges H."/>
            <person name="Bidwell S."/>
            <person name="Bisseling T."/>
            <person name="Choisne N."/>
            <person name="Couloux A."/>
            <person name="Denny R."/>
            <person name="Deshpande S."/>
            <person name="Dai X."/>
            <person name="Doyle J.J."/>
            <person name="Dudez A.M."/>
            <person name="Farmer A.D."/>
            <person name="Fouteau S."/>
            <person name="Franken C."/>
            <person name="Gibelin C."/>
            <person name="Gish J."/>
            <person name="Goldstein S."/>
            <person name="Gonzalez A.J."/>
            <person name="Green P.J."/>
            <person name="Hallab A."/>
            <person name="Hartog M."/>
            <person name="Hua A."/>
            <person name="Humphray S.J."/>
            <person name="Jeong D.H."/>
            <person name="Jing Y."/>
            <person name="Jocker A."/>
            <person name="Kenton S.M."/>
            <person name="Kim D.J."/>
            <person name="Klee K."/>
            <person name="Lai H."/>
            <person name="Lang C."/>
            <person name="Lin S."/>
            <person name="Macmil S.L."/>
            <person name="Magdelenat G."/>
            <person name="Matthews L."/>
            <person name="McCorrison J."/>
            <person name="Monaghan E.L."/>
            <person name="Mun J.H."/>
            <person name="Najar F.Z."/>
            <person name="Nicholson C."/>
            <person name="Noirot C."/>
            <person name="O'Bleness M."/>
            <person name="Paule C.R."/>
            <person name="Poulain J."/>
            <person name="Prion F."/>
            <person name="Qin B."/>
            <person name="Qu C."/>
            <person name="Retzel E.F."/>
            <person name="Riddle C."/>
            <person name="Sallet E."/>
            <person name="Samain S."/>
            <person name="Samson N."/>
            <person name="Sanders I."/>
            <person name="Saurat O."/>
            <person name="Scarpelli C."/>
            <person name="Schiex T."/>
            <person name="Segurens B."/>
            <person name="Severin A.J."/>
            <person name="Sherrier D.J."/>
            <person name="Shi R."/>
            <person name="Sims S."/>
            <person name="Singer S.R."/>
            <person name="Sinharoy S."/>
            <person name="Sterck L."/>
            <person name="Viollet A."/>
            <person name="Wang B.B."/>
            <person name="Wang K."/>
            <person name="Wang M."/>
            <person name="Wang X."/>
            <person name="Warfsmann J."/>
            <person name="Weissenbach J."/>
            <person name="White D.D."/>
            <person name="White J.D."/>
            <person name="Wiley G.B."/>
            <person name="Wincker P."/>
            <person name="Xing Y."/>
            <person name="Yang L."/>
            <person name="Yao Z."/>
            <person name="Ying F."/>
            <person name="Zhai J."/>
            <person name="Zhou L."/>
            <person name="Zuber A."/>
            <person name="Denarie J."/>
            <person name="Dixon R.A."/>
            <person name="May G.D."/>
            <person name="Schwartz D.C."/>
            <person name="Rogers J."/>
            <person name="Quetier F."/>
            <person name="Town C.D."/>
            <person name="Roe B.A."/>
        </authorList>
    </citation>
    <scope>NUCLEOTIDE SEQUENCE [LARGE SCALE GENOMIC DNA]</scope>
    <source>
        <strain evidence="2">A17</strain>
        <strain evidence="3 4">cv. Jemalong A17</strain>
    </source>
</reference>
<dbReference type="PANTHER" id="PTHR48055:SF29">
    <property type="entry name" value="LEUCINE-RICH RECEPTOR-LIKE KINASE FAMILY PROTEIN"/>
    <property type="match status" value="1"/>
</dbReference>
<dbReference type="HOGENOM" id="CLU_2076570_0_0_1"/>
<proteinExistence type="predicted"/>
<dbReference type="Pfam" id="PF00069">
    <property type="entry name" value="Pkinase"/>
    <property type="match status" value="1"/>
</dbReference>
<name>A0A072UG95_MEDTR</name>
<keyword evidence="2" id="KW-0675">Receptor</keyword>
<gene>
    <name evidence="2" type="ordered locus">MTR_4g011240</name>
</gene>
<dbReference type="Gene3D" id="1.10.510.10">
    <property type="entry name" value="Transferase(Phosphotransferase) domain 1"/>
    <property type="match status" value="1"/>
</dbReference>
<keyword evidence="2" id="KW-0808">Transferase</keyword>
<dbReference type="PROSITE" id="PS50011">
    <property type="entry name" value="PROTEIN_KINASE_DOM"/>
    <property type="match status" value="1"/>
</dbReference>
<protein>
    <submittedName>
        <fullName evidence="2">Leucine-rich receptor-like kinase family protein</fullName>
    </submittedName>
</protein>
<dbReference type="Proteomes" id="UP000002051">
    <property type="component" value="Chromosome 4"/>
</dbReference>
<keyword evidence="2" id="KW-0418">Kinase</keyword>
<dbReference type="InterPro" id="IPR051564">
    <property type="entry name" value="LRR_receptor-like_kinase"/>
</dbReference>
<dbReference type="EMBL" id="CM001220">
    <property type="protein sequence ID" value="KEH28712.1"/>
    <property type="molecule type" value="Genomic_DNA"/>
</dbReference>
<reference evidence="2 4" key="2">
    <citation type="journal article" date="2014" name="BMC Genomics">
        <title>An improved genome release (version Mt4.0) for the model legume Medicago truncatula.</title>
        <authorList>
            <person name="Tang H."/>
            <person name="Krishnakumar V."/>
            <person name="Bidwell S."/>
            <person name="Rosen B."/>
            <person name="Chan A."/>
            <person name="Zhou S."/>
            <person name="Gentzbittel L."/>
            <person name="Childs K.L."/>
            <person name="Yandell M."/>
            <person name="Gundlach H."/>
            <person name="Mayer K.F."/>
            <person name="Schwartz D.C."/>
            <person name="Town C.D."/>
        </authorList>
    </citation>
    <scope>GENOME REANNOTATION</scope>
    <source>
        <strain evidence="2">A17</strain>
        <strain evidence="3 4">cv. Jemalong A17</strain>
    </source>
</reference>
<dbReference type="SUPFAM" id="SSF56112">
    <property type="entry name" value="Protein kinase-like (PK-like)"/>
    <property type="match status" value="1"/>
</dbReference>
<accession>A0A072UG95</accession>
<dbReference type="EnsemblPlants" id="KEH28712">
    <property type="protein sequence ID" value="KEH28712"/>
    <property type="gene ID" value="MTR_4g011240"/>
</dbReference>
<reference evidence="3" key="3">
    <citation type="submission" date="2015-04" db="UniProtKB">
        <authorList>
            <consortium name="EnsemblPlants"/>
        </authorList>
    </citation>
    <scope>IDENTIFICATION</scope>
    <source>
        <strain evidence="3">cv. Jemalong A17</strain>
    </source>
</reference>
<dbReference type="PANTHER" id="PTHR48055">
    <property type="entry name" value="LEUCINE-RICH REPEAT RECEPTOR PROTEIN KINASE EMS1"/>
    <property type="match status" value="1"/>
</dbReference>
<organism evidence="2 4">
    <name type="scientific">Medicago truncatula</name>
    <name type="common">Barrel medic</name>
    <name type="synonym">Medicago tribuloides</name>
    <dbReference type="NCBI Taxonomy" id="3880"/>
    <lineage>
        <taxon>Eukaryota</taxon>
        <taxon>Viridiplantae</taxon>
        <taxon>Streptophyta</taxon>
        <taxon>Embryophyta</taxon>
        <taxon>Tracheophyta</taxon>
        <taxon>Spermatophyta</taxon>
        <taxon>Magnoliopsida</taxon>
        <taxon>eudicotyledons</taxon>
        <taxon>Gunneridae</taxon>
        <taxon>Pentapetalae</taxon>
        <taxon>rosids</taxon>
        <taxon>fabids</taxon>
        <taxon>Fabales</taxon>
        <taxon>Fabaceae</taxon>
        <taxon>Papilionoideae</taxon>
        <taxon>50 kb inversion clade</taxon>
        <taxon>NPAAA clade</taxon>
        <taxon>Hologalegina</taxon>
        <taxon>IRL clade</taxon>
        <taxon>Trifolieae</taxon>
        <taxon>Medicago</taxon>
    </lineage>
</organism>
<keyword evidence="4" id="KW-1185">Reference proteome</keyword>
<dbReference type="GO" id="GO:0005524">
    <property type="term" value="F:ATP binding"/>
    <property type="evidence" value="ECO:0007669"/>
    <property type="project" value="InterPro"/>
</dbReference>
<evidence type="ECO:0000313" key="3">
    <source>
        <dbReference type="EnsemblPlants" id="KEH28712"/>
    </source>
</evidence>
<evidence type="ECO:0000259" key="1">
    <source>
        <dbReference type="PROSITE" id="PS50011"/>
    </source>
</evidence>
<evidence type="ECO:0000313" key="2">
    <source>
        <dbReference type="EMBL" id="KEH28712.1"/>
    </source>
</evidence>
<dbReference type="GO" id="GO:0004674">
    <property type="term" value="F:protein serine/threonine kinase activity"/>
    <property type="evidence" value="ECO:0000318"/>
    <property type="project" value="GO_Central"/>
</dbReference>